<dbReference type="OrthoDB" id="43122at2759"/>
<feature type="region of interest" description="Disordered" evidence="1">
    <location>
        <begin position="456"/>
        <end position="488"/>
    </location>
</feature>
<feature type="region of interest" description="Disordered" evidence="1">
    <location>
        <begin position="268"/>
        <end position="301"/>
    </location>
</feature>
<dbReference type="PANTHER" id="PTHR12752">
    <property type="entry name" value="PHOSPHOINOSITOL 3-PHOSPHATE-BINDING PROTEIN"/>
    <property type="match status" value="1"/>
</dbReference>
<protein>
    <submittedName>
        <fullName evidence="4">Pleckstrin homology domain-containing family A member 4 isoform X1</fullName>
    </submittedName>
</protein>
<proteinExistence type="predicted"/>
<dbReference type="RefSeq" id="XP_030053692.1">
    <property type="nucleotide sequence ID" value="XM_030197832.1"/>
</dbReference>
<dbReference type="InterPro" id="IPR040392">
    <property type="entry name" value="PKHA4-7_PH"/>
</dbReference>
<dbReference type="FunFam" id="2.30.29.30:FF:000083">
    <property type="entry name" value="Pleckstrin homology domain-containing family A member 5"/>
    <property type="match status" value="1"/>
</dbReference>
<dbReference type="Pfam" id="PF00169">
    <property type="entry name" value="PH"/>
    <property type="match status" value="1"/>
</dbReference>
<dbReference type="GO" id="GO:0043325">
    <property type="term" value="F:phosphatidylinositol-3,4-bisphosphate binding"/>
    <property type="evidence" value="ECO:0007669"/>
    <property type="project" value="TreeGrafter"/>
</dbReference>
<dbReference type="GO" id="GO:0032266">
    <property type="term" value="F:phosphatidylinositol-3-phosphate binding"/>
    <property type="evidence" value="ECO:0007669"/>
    <property type="project" value="TreeGrafter"/>
</dbReference>
<dbReference type="GeneID" id="115466536"/>
<feature type="region of interest" description="Disordered" evidence="1">
    <location>
        <begin position="849"/>
        <end position="941"/>
    </location>
</feature>
<feature type="domain" description="PH" evidence="2">
    <location>
        <begin position="53"/>
        <end position="152"/>
    </location>
</feature>
<dbReference type="GO" id="GO:0080025">
    <property type="term" value="F:phosphatidylinositol-3,5-bisphosphate binding"/>
    <property type="evidence" value="ECO:0007669"/>
    <property type="project" value="TreeGrafter"/>
</dbReference>
<dbReference type="SMART" id="SM00233">
    <property type="entry name" value="PH"/>
    <property type="match status" value="1"/>
</dbReference>
<dbReference type="SUPFAM" id="SSF50729">
    <property type="entry name" value="PH domain-like"/>
    <property type="match status" value="1"/>
</dbReference>
<accession>A0A6P7XDS1</accession>
<dbReference type="InterPro" id="IPR057971">
    <property type="entry name" value="PKHA4-7_TBCA"/>
</dbReference>
<dbReference type="GO" id="GO:2000096">
    <property type="term" value="P:positive regulation of Wnt signaling pathway, planar cell polarity pathway"/>
    <property type="evidence" value="ECO:0007669"/>
    <property type="project" value="TreeGrafter"/>
</dbReference>
<dbReference type="PANTHER" id="PTHR12752:SF7">
    <property type="entry name" value="PLECKSTRIN HOMOLOGY DOMAIN-CONTAINING FAMILY A MEMBER 4"/>
    <property type="match status" value="1"/>
</dbReference>
<dbReference type="Pfam" id="PF25541">
    <property type="entry name" value="TBCA_PH"/>
    <property type="match status" value="1"/>
</dbReference>
<feature type="compositionally biased region" description="Basic and acidic residues" evidence="1">
    <location>
        <begin position="874"/>
        <end position="896"/>
    </location>
</feature>
<reference evidence="4" key="1">
    <citation type="submission" date="2025-08" db="UniProtKB">
        <authorList>
            <consortium name="RefSeq"/>
        </authorList>
    </citation>
    <scope>IDENTIFICATION</scope>
</reference>
<keyword evidence="3" id="KW-1185">Reference proteome</keyword>
<dbReference type="FunCoup" id="A0A6P7XDS1">
    <property type="interactions" value="298"/>
</dbReference>
<feature type="compositionally biased region" description="Polar residues" evidence="1">
    <location>
        <begin position="910"/>
        <end position="920"/>
    </location>
</feature>
<evidence type="ECO:0000313" key="4">
    <source>
        <dbReference type="RefSeq" id="XP_030053692.1"/>
    </source>
</evidence>
<dbReference type="Proteomes" id="UP000515156">
    <property type="component" value="Chromosome 3"/>
</dbReference>
<dbReference type="CDD" id="cd13248">
    <property type="entry name" value="PH_PEPP1_2_3"/>
    <property type="match status" value="1"/>
</dbReference>
<dbReference type="KEGG" id="muo:115466536"/>
<feature type="compositionally biased region" description="Basic and acidic residues" evidence="1">
    <location>
        <begin position="462"/>
        <end position="472"/>
    </location>
</feature>
<dbReference type="Gene3D" id="2.30.29.30">
    <property type="entry name" value="Pleckstrin-homology domain (PH domain)/Phosphotyrosine-binding domain (PTB)"/>
    <property type="match status" value="1"/>
</dbReference>
<dbReference type="InParanoid" id="A0A6P7XDS1"/>
<dbReference type="PROSITE" id="PS50003">
    <property type="entry name" value="PH_DOMAIN"/>
    <property type="match status" value="1"/>
</dbReference>
<dbReference type="GO" id="GO:0090263">
    <property type="term" value="P:positive regulation of canonical Wnt signaling pathway"/>
    <property type="evidence" value="ECO:0007669"/>
    <property type="project" value="TreeGrafter"/>
</dbReference>
<sequence>MSELERPRSGLSVASSVATISSVTLGSKPIRSVKKVHTFGKRENAIRRDQNAPVVVRGWLYKQDSAGLRLWKRRWFVLSDFCLFYYRDSREETVLGSILLPSYEILPVSTKEGKNRKFAFKAEHPGMRTYHFSADTQEDMSNWIRAMNQSALAVADNNNKLAYTLPGRTGALPISCPPLGTFHSSYEEFQPCGLPPSCEYTRSAESLEITHLSETQSVDESGGSPRQGRSFSRPAQDAAAPLSTPISGCGKLETTAENGSMHYARTQGSQLSQGLDYPHDSYPSPPIPKTLSPREALSPPRMYSLEGTERDWERRQDKALVLGLNSTFGHQPTPRHCLRIYPEPPASPPSERTTLVRPLRSYSLPTTPSDLSRPRALAISPPLRRSEALGAVARKAASLTPRLHQKARTSLGHCQAASCEELSLMDSPTLNSRSLTRPHTPVGRVDILPDSEMVLSPSSGNHGKERLADRYRGQLGTSYSRPQTPSDRYDVLPFDDPYLSLARPVGHVGRYSKRLHVLAVAEQERLAGGDRANLPHRMQRASNSRPQVFHHPTSPSFSQLPPLPPVSGRPVSHPTPGKRLSLSALAPGSRSYKERMLQLGRRTENDMDALLTRLCGQDKLLISLEGDWGQLQAEKEALENALDLTRLHLEELQGREPEVMEKIWVQQRVLQDDLVQVRARICDHAVEMEDMWQEYQVLEKELHVLRDSLEHLQRMGHPQEQVAAQRDLWMIDDIVSGLRANKNNFHMVREHARHPPLFIPASPVLNELFAPQRNFLQLADLEPPGPRKKPRGPAEAYGSNESTAETLEAGGIQLAESSRQITGEDHLGTSSQGPASNCVSPQPCSLLPGPSCSQVDGDLDAKTSPASRSRRQRMSAEEQLERMRRHWEAQIPERVKSPRRRVPPPRSSVGNGWSRLTGTDPQPAGCNGIQLDQLTTGPPDAQKPTLVTVKASYLPLAMVAPGKTGAAVGLQGQSEEREMPGMPEGTPSSCRSQEVMPAASLVRTSCDAPAAPPQLRDRSEIMLSLSRDSKAARELRLNQYHVSPYCFVGPNLPLAPRQLEARRKLVDGMATTVPRSSSGTSQESHDCITPEQEQIVSLSYILATEASQLSNLMTAGALTNDSSNKIDSWTLERSKCWRPSPQEHPPRDISIHTDPPSGATTPPTKAEYANLYSRTTGSDAQLVQCLGVVNGITNEGPMGLDSVCDRSYCQKQIMEKGSRCQKAAMAGRELDQVAKWVSECNGESGPGGLNWEDTDPTWLRLDKVLGYLKDAGEQPVRVTLLQSSF</sequence>
<feature type="compositionally biased region" description="Polar residues" evidence="1">
    <location>
        <begin position="475"/>
        <end position="486"/>
    </location>
</feature>
<evidence type="ECO:0000259" key="2">
    <source>
        <dbReference type="PROSITE" id="PS50003"/>
    </source>
</evidence>
<dbReference type="GO" id="GO:0005546">
    <property type="term" value="F:phosphatidylinositol-4,5-bisphosphate binding"/>
    <property type="evidence" value="ECO:0007669"/>
    <property type="project" value="TreeGrafter"/>
</dbReference>
<dbReference type="InterPro" id="IPR011993">
    <property type="entry name" value="PH-like_dom_sf"/>
</dbReference>
<feature type="region of interest" description="Disordered" evidence="1">
    <location>
        <begin position="1136"/>
        <end position="1163"/>
    </location>
</feature>
<evidence type="ECO:0000313" key="3">
    <source>
        <dbReference type="Proteomes" id="UP000515156"/>
    </source>
</evidence>
<feature type="region of interest" description="Disordered" evidence="1">
    <location>
        <begin position="213"/>
        <end position="253"/>
    </location>
</feature>
<feature type="region of interest" description="Disordered" evidence="1">
    <location>
        <begin position="779"/>
        <end position="805"/>
    </location>
</feature>
<dbReference type="CTD" id="57664"/>
<name>A0A6P7XDS1_9AMPH</name>
<organism evidence="3 4">
    <name type="scientific">Microcaecilia unicolor</name>
    <dbReference type="NCBI Taxonomy" id="1415580"/>
    <lineage>
        <taxon>Eukaryota</taxon>
        <taxon>Metazoa</taxon>
        <taxon>Chordata</taxon>
        <taxon>Craniata</taxon>
        <taxon>Vertebrata</taxon>
        <taxon>Euteleostomi</taxon>
        <taxon>Amphibia</taxon>
        <taxon>Gymnophiona</taxon>
        <taxon>Siphonopidae</taxon>
        <taxon>Microcaecilia</taxon>
    </lineage>
</organism>
<feature type="region of interest" description="Disordered" evidence="1">
    <location>
        <begin position="542"/>
        <end position="579"/>
    </location>
</feature>
<evidence type="ECO:0000256" key="1">
    <source>
        <dbReference type="SAM" id="MobiDB-lite"/>
    </source>
</evidence>
<dbReference type="GO" id="GO:0031234">
    <property type="term" value="C:extrinsic component of cytoplasmic side of plasma membrane"/>
    <property type="evidence" value="ECO:0007669"/>
    <property type="project" value="TreeGrafter"/>
</dbReference>
<dbReference type="InterPro" id="IPR001849">
    <property type="entry name" value="PH_domain"/>
</dbReference>
<gene>
    <name evidence="4" type="primary">PLEKHA4</name>
</gene>